<keyword evidence="1" id="KW-0472">Membrane</keyword>
<dbReference type="AlphaFoldDB" id="A0A8H3G1I6"/>
<gene>
    <name evidence="2" type="ORF">IMSHALPRED_009011</name>
</gene>
<dbReference type="OrthoDB" id="1896086at2759"/>
<accession>A0A8H3G1I6</accession>
<sequence>MSTWLAQAQCSTDPDPSPFRKRAASSNYPCGVANAEVLLQHASLGSPIYNALVTMPTSFPNLEQDLYNAANQVVTYARTLAQWSVALLPSSSLMYSIAAVVLFAALYHEYDPLDSIVSITIPSSDLASATTLPLTTQSCPTRTVTSPIPVSTEIPVCCAISGCNAATSATVCGSGPYSNCPCAPVATWDADSLISPSDWDANQVLLASIAVYSPSTTTTSSSTATTSTASPPAATTPVLTCQDYETYYYDTASLCKWLAVNEAIVNASAKQFVDTQLPNGNLSAGMGNITEVYGHGGLNYITNVGWIPGCTAIASQSVAYPIPSDPSVSVQTVLEEAFSECNNNGTGGWFDILCLRVGFWPTIVQMGAPPDLLPWFNEAAYCV</sequence>
<proteinExistence type="predicted"/>
<evidence type="ECO:0000313" key="2">
    <source>
        <dbReference type="EMBL" id="CAF9932867.1"/>
    </source>
</evidence>
<evidence type="ECO:0000256" key="1">
    <source>
        <dbReference type="SAM" id="Phobius"/>
    </source>
</evidence>
<protein>
    <submittedName>
        <fullName evidence="2">Uncharacterized protein</fullName>
    </submittedName>
</protein>
<name>A0A8H3G1I6_9LECA</name>
<comment type="caution">
    <text evidence="2">The sequence shown here is derived from an EMBL/GenBank/DDBJ whole genome shotgun (WGS) entry which is preliminary data.</text>
</comment>
<organism evidence="2 3">
    <name type="scientific">Imshaugia aleurites</name>
    <dbReference type="NCBI Taxonomy" id="172621"/>
    <lineage>
        <taxon>Eukaryota</taxon>
        <taxon>Fungi</taxon>
        <taxon>Dikarya</taxon>
        <taxon>Ascomycota</taxon>
        <taxon>Pezizomycotina</taxon>
        <taxon>Lecanoromycetes</taxon>
        <taxon>OSLEUM clade</taxon>
        <taxon>Lecanoromycetidae</taxon>
        <taxon>Lecanorales</taxon>
        <taxon>Lecanorineae</taxon>
        <taxon>Parmeliaceae</taxon>
        <taxon>Imshaugia</taxon>
    </lineage>
</organism>
<dbReference type="Proteomes" id="UP000664534">
    <property type="component" value="Unassembled WGS sequence"/>
</dbReference>
<keyword evidence="1" id="KW-1133">Transmembrane helix</keyword>
<keyword evidence="1" id="KW-0812">Transmembrane</keyword>
<keyword evidence="3" id="KW-1185">Reference proteome</keyword>
<feature type="transmembrane region" description="Helical" evidence="1">
    <location>
        <begin position="85"/>
        <end position="107"/>
    </location>
</feature>
<reference evidence="2" key="1">
    <citation type="submission" date="2021-03" db="EMBL/GenBank/DDBJ databases">
        <authorList>
            <person name="Tagirdzhanova G."/>
        </authorList>
    </citation>
    <scope>NUCLEOTIDE SEQUENCE</scope>
</reference>
<dbReference type="EMBL" id="CAJPDT010000067">
    <property type="protein sequence ID" value="CAF9932867.1"/>
    <property type="molecule type" value="Genomic_DNA"/>
</dbReference>
<evidence type="ECO:0000313" key="3">
    <source>
        <dbReference type="Proteomes" id="UP000664534"/>
    </source>
</evidence>